<dbReference type="GO" id="GO:0008270">
    <property type="term" value="F:zinc ion binding"/>
    <property type="evidence" value="ECO:0007669"/>
    <property type="project" value="InterPro"/>
</dbReference>
<evidence type="ECO:0000259" key="6">
    <source>
        <dbReference type="Pfam" id="PF17919"/>
    </source>
</evidence>
<evidence type="ECO:0000256" key="5">
    <source>
        <dbReference type="SAM" id="MobiDB-lite"/>
    </source>
</evidence>
<dbReference type="InterPro" id="IPR043502">
    <property type="entry name" value="DNA/RNA_pol_sf"/>
</dbReference>
<organism evidence="7">
    <name type="scientific">Tanacetum cinerariifolium</name>
    <name type="common">Dalmatian daisy</name>
    <name type="synonym">Chrysanthemum cinerariifolium</name>
    <dbReference type="NCBI Taxonomy" id="118510"/>
    <lineage>
        <taxon>Eukaryota</taxon>
        <taxon>Viridiplantae</taxon>
        <taxon>Streptophyta</taxon>
        <taxon>Embryophyta</taxon>
        <taxon>Tracheophyta</taxon>
        <taxon>Spermatophyta</taxon>
        <taxon>Magnoliopsida</taxon>
        <taxon>eudicotyledons</taxon>
        <taxon>Gunneridae</taxon>
        <taxon>Pentapetalae</taxon>
        <taxon>asterids</taxon>
        <taxon>campanulids</taxon>
        <taxon>Asterales</taxon>
        <taxon>Asteraceae</taxon>
        <taxon>Asteroideae</taxon>
        <taxon>Anthemideae</taxon>
        <taxon>Anthemidinae</taxon>
        <taxon>Tanacetum</taxon>
    </lineage>
</organism>
<dbReference type="PANTHER" id="PTHR37984">
    <property type="entry name" value="PROTEIN CBG26694"/>
    <property type="match status" value="1"/>
</dbReference>
<dbReference type="Gene3D" id="3.10.10.10">
    <property type="entry name" value="HIV Type 1 Reverse Transcriptase, subunit A, domain 1"/>
    <property type="match status" value="1"/>
</dbReference>
<keyword evidence="3" id="KW-0511">Multifunctional enzyme</keyword>
<dbReference type="Gene3D" id="3.30.420.10">
    <property type="entry name" value="Ribonuclease H-like superfamily/Ribonuclease H"/>
    <property type="match status" value="1"/>
</dbReference>
<protein>
    <recommendedName>
        <fullName evidence="6">Reverse transcriptase/retrotransposon-derived protein RNase H-like domain-containing protein</fullName>
    </recommendedName>
</protein>
<feature type="region of interest" description="Disordered" evidence="5">
    <location>
        <begin position="115"/>
        <end position="144"/>
    </location>
</feature>
<proteinExistence type="predicted"/>
<dbReference type="PANTHER" id="PTHR37984:SF5">
    <property type="entry name" value="PROTEIN NYNRIN-LIKE"/>
    <property type="match status" value="1"/>
</dbReference>
<dbReference type="SUPFAM" id="SSF53098">
    <property type="entry name" value="Ribonuclease H-like"/>
    <property type="match status" value="1"/>
</dbReference>
<feature type="compositionally biased region" description="Basic and acidic residues" evidence="5">
    <location>
        <begin position="115"/>
        <end position="134"/>
    </location>
</feature>
<dbReference type="GO" id="GO:0006508">
    <property type="term" value="P:proteolysis"/>
    <property type="evidence" value="ECO:0007669"/>
    <property type="project" value="UniProtKB-KW"/>
</dbReference>
<keyword evidence="4" id="KW-0175">Coiled coil</keyword>
<feature type="domain" description="Reverse transcriptase/retrotransposon-derived protein RNase H-like" evidence="6">
    <location>
        <begin position="1063"/>
        <end position="1147"/>
    </location>
</feature>
<evidence type="ECO:0000256" key="4">
    <source>
        <dbReference type="SAM" id="Coils"/>
    </source>
</evidence>
<dbReference type="GO" id="GO:0004190">
    <property type="term" value="F:aspartic-type endopeptidase activity"/>
    <property type="evidence" value="ECO:0007669"/>
    <property type="project" value="UniProtKB-KW"/>
</dbReference>
<dbReference type="InterPro" id="IPR043128">
    <property type="entry name" value="Rev_trsase/Diguanyl_cyclase"/>
</dbReference>
<name>A0A6L2MU75_TANCI</name>
<dbReference type="InterPro" id="IPR036397">
    <property type="entry name" value="RNaseH_sf"/>
</dbReference>
<feature type="compositionally biased region" description="Pro residues" evidence="5">
    <location>
        <begin position="569"/>
        <end position="579"/>
    </location>
</feature>
<dbReference type="SUPFAM" id="SSF56672">
    <property type="entry name" value="DNA/RNA polymerases"/>
    <property type="match status" value="1"/>
</dbReference>
<gene>
    <name evidence="7" type="ORF">Tci_048937</name>
</gene>
<dbReference type="InterPro" id="IPR050951">
    <property type="entry name" value="Retrovirus_Pol_polyprotein"/>
</dbReference>
<sequence>MRIEYYFLMTDYSLWEVILNGDSPAPIRVVKGVLQPVAPTTSKQRLVRKNNLKPEIDADDLEEMDLKWKMAMLTVKARRFLQKTERNLGANGPTSMGFDMSKVECYNSHRKGHFARECRSPNDSRRNGATEPQRRNLPIETSTSNALVSQCDGVGSLESVEARLLVYKQNESVFEENIKLLKLEVQLRDNAIVSLRKTLEKAEQERDDLKLKLEKFQTSSKNLTELVASQTNDKAGNPQHDLKDKGVIDSGCSRHMTGNMSYLSDFEELNGGYVSFRGNPKGESNSYSSSKRILEKVVKQEGTSQPVSPSDSLGIGTRSSTLDFINSSDSVAGVVSRCSSPILRESMGSLDEVIKSSVEDLVPIPSESEGETGCDVPSCFTTFSNILFDDEYDIMNTNLKNDIMNFQQRFDETFSEAWDRLKSSQDSLNASADKYLLNRTPRDSLTIIDNKSKVCTSRNKLIVSKVITTTSSPSPSLDVTALTEIVEELVLMNKVTQQDTVKSIEDTCVTCGGPHPYYECLANGGNTFDACASLCPTIKEDKVQPTSSESTAHVQPMVVQVPILKPDVAPKPNPKPSIPYPSRLNDQNLREKANNQMLRFLQIFQRLHFDISFADAPLHMPKFSSTFKSLLTNKEKLFELASTPLNENCLAVLLKKLLEKLGDPGKNLIPCDFPELEECLALADLGASINLMSLFVWNKLSLLELTPTHMNLELINRSVSYPVVDYDVDPHVLLILERPFLRTARALIDVHDVACGEYAQEVLGFLDSSTSGNPTPLDPIIASSSPSFTLFEGGDFILEGDILYLEKLLNEDPSPNLPLMKNKDLKQADITMTKPSIEEPPKLKLKDLPPHLEYAFLEGIDNLPVMISKELKDEEKASLLKYDFKLAVQHQRRVNPKIHEVIKKEVIKILDARLIYPISDSPRVSPVHCVPKKGGITVVKNEDNELIPTRLVTGWRTHKTKRRPPSLALIGGLPIDACLLVYAMLRARSKEGIVLGHKISKSGIEVDIAKVYAIAKLPHPTSVKGIRSFFGHAGFYRRFIQDFSKISRSMTHLLEKETPFIFSKECIKAFNTLKKKLTEALVLFAPDWDLPFEIMRDASDFAVGAVLGQRNTKHFQPIHYASKTMMDSQAHYTTTEKELLAVVRCVHGQEAVDILTRDIMVRSTLLRKSLILVMLKYGVTHRLSIAYHPQTNGQVEVSNCDLKRILERTVGENQASWSDKLDDALWAFRTAFKTTIRCTPYKLVYGKACHLPIELEHKAYWALKHCNFNLKSASGHQKVQMNELNELWDQAYENSLIYKEKTKKIHDSKIKNCVSTLVIEFFSSILD</sequence>
<dbReference type="FunFam" id="3.30.70.270:FF:000020">
    <property type="entry name" value="Transposon Tf2-6 polyprotein-like Protein"/>
    <property type="match status" value="1"/>
</dbReference>
<accession>A0A6L2MU75</accession>
<evidence type="ECO:0000256" key="1">
    <source>
        <dbReference type="ARBA" id="ARBA00022670"/>
    </source>
</evidence>
<dbReference type="InterPro" id="IPR036875">
    <property type="entry name" value="Znf_CCHC_sf"/>
</dbReference>
<evidence type="ECO:0000313" key="7">
    <source>
        <dbReference type="EMBL" id="GEU76959.1"/>
    </source>
</evidence>
<keyword evidence="2" id="KW-0064">Aspartyl protease</keyword>
<dbReference type="InterPro" id="IPR041577">
    <property type="entry name" value="RT_RNaseH_2"/>
</dbReference>
<dbReference type="EMBL" id="BKCJ010007378">
    <property type="protein sequence ID" value="GEU76959.1"/>
    <property type="molecule type" value="Genomic_DNA"/>
</dbReference>
<dbReference type="Pfam" id="PF17919">
    <property type="entry name" value="RT_RNaseH_2"/>
    <property type="match status" value="1"/>
</dbReference>
<feature type="region of interest" description="Disordered" evidence="5">
    <location>
        <begin position="566"/>
        <end position="585"/>
    </location>
</feature>
<evidence type="ECO:0000256" key="2">
    <source>
        <dbReference type="ARBA" id="ARBA00022750"/>
    </source>
</evidence>
<dbReference type="GO" id="GO:0003676">
    <property type="term" value="F:nucleic acid binding"/>
    <property type="evidence" value="ECO:0007669"/>
    <property type="project" value="InterPro"/>
</dbReference>
<feature type="coiled-coil region" evidence="4">
    <location>
        <begin position="185"/>
        <end position="219"/>
    </location>
</feature>
<dbReference type="InterPro" id="IPR012337">
    <property type="entry name" value="RNaseH-like_sf"/>
</dbReference>
<dbReference type="SUPFAM" id="SSF57756">
    <property type="entry name" value="Retrovirus zinc finger-like domains"/>
    <property type="match status" value="1"/>
</dbReference>
<evidence type="ECO:0000256" key="3">
    <source>
        <dbReference type="ARBA" id="ARBA00023268"/>
    </source>
</evidence>
<keyword evidence="1" id="KW-0645">Protease</keyword>
<keyword evidence="2" id="KW-0378">Hydrolase</keyword>
<reference evidence="7" key="1">
    <citation type="journal article" date="2019" name="Sci. Rep.">
        <title>Draft genome of Tanacetum cinerariifolium, the natural source of mosquito coil.</title>
        <authorList>
            <person name="Yamashiro T."/>
            <person name="Shiraishi A."/>
            <person name="Satake H."/>
            <person name="Nakayama K."/>
        </authorList>
    </citation>
    <scope>NUCLEOTIDE SEQUENCE</scope>
</reference>
<comment type="caution">
    <text evidence="7">The sequence shown here is derived from an EMBL/GenBank/DDBJ whole genome shotgun (WGS) entry which is preliminary data.</text>
</comment>
<dbReference type="Gene3D" id="3.30.70.270">
    <property type="match status" value="1"/>
</dbReference>